<comment type="caution">
    <text evidence="1">The sequence shown here is derived from an EMBL/GenBank/DDBJ whole genome shotgun (WGS) entry which is preliminary data.</text>
</comment>
<organism evidence="1 2">
    <name type="scientific">Larkinella rosea</name>
    <dbReference type="NCBI Taxonomy" id="2025312"/>
    <lineage>
        <taxon>Bacteria</taxon>
        <taxon>Pseudomonadati</taxon>
        <taxon>Bacteroidota</taxon>
        <taxon>Cytophagia</taxon>
        <taxon>Cytophagales</taxon>
        <taxon>Spirosomataceae</taxon>
        <taxon>Larkinella</taxon>
    </lineage>
</organism>
<gene>
    <name evidence="1" type="ORF">EHT25_20900</name>
</gene>
<dbReference type="OrthoDB" id="959641at2"/>
<dbReference type="EMBL" id="RQJO01000009">
    <property type="protein sequence ID" value="RRB02898.1"/>
    <property type="molecule type" value="Genomic_DNA"/>
</dbReference>
<evidence type="ECO:0000313" key="2">
    <source>
        <dbReference type="Proteomes" id="UP000271925"/>
    </source>
</evidence>
<keyword evidence="2" id="KW-1185">Reference proteome</keyword>
<sequence>MKKEVIDRQLECIAIAKTVPKAFDMALNRLGSERISSLDLTHYTLFFNPENGHVTFDLNWDQGEAYSNSELAYCQQTNLIVAGYYSQHEITTLSLWELGERIFDGLKTVDLDCLIVY</sequence>
<accession>A0A3P1BPC2</accession>
<reference evidence="1 2" key="1">
    <citation type="submission" date="2018-11" db="EMBL/GenBank/DDBJ databases">
        <authorList>
            <person name="Zhou Z."/>
            <person name="Wang G."/>
        </authorList>
    </citation>
    <scope>NUCLEOTIDE SEQUENCE [LARGE SCALE GENOMIC DNA]</scope>
    <source>
        <strain evidence="1 2">KCTC52004</strain>
    </source>
</reference>
<dbReference type="AlphaFoldDB" id="A0A3P1BPC2"/>
<dbReference type="Proteomes" id="UP000271925">
    <property type="component" value="Unassembled WGS sequence"/>
</dbReference>
<name>A0A3P1BPC2_9BACT</name>
<evidence type="ECO:0000313" key="1">
    <source>
        <dbReference type="EMBL" id="RRB02898.1"/>
    </source>
</evidence>
<dbReference type="RefSeq" id="WP_124877060.1">
    <property type="nucleotide sequence ID" value="NZ_RQJO01000009.1"/>
</dbReference>
<protein>
    <submittedName>
        <fullName evidence="1">Uncharacterized protein</fullName>
    </submittedName>
</protein>
<proteinExistence type="predicted"/>